<dbReference type="PROSITE" id="PS51186">
    <property type="entry name" value="GNAT"/>
    <property type="match status" value="1"/>
</dbReference>
<reference evidence="2 3" key="1">
    <citation type="submission" date="2018-03" db="EMBL/GenBank/DDBJ databases">
        <title>Genomic Encyclopedia of Archaeal and Bacterial Type Strains, Phase II (KMG-II): from individual species to whole genera.</title>
        <authorList>
            <person name="Goeker M."/>
        </authorList>
    </citation>
    <scope>NUCLEOTIDE SEQUENCE [LARGE SCALE GENOMIC DNA]</scope>
    <source>
        <strain evidence="2 3">DSM 19711</strain>
    </source>
</reference>
<keyword evidence="3" id="KW-1185">Reference proteome</keyword>
<dbReference type="EMBL" id="PVZF01000003">
    <property type="protein sequence ID" value="PRY16718.1"/>
    <property type="molecule type" value="Genomic_DNA"/>
</dbReference>
<dbReference type="Gene3D" id="3.40.630.30">
    <property type="match status" value="1"/>
</dbReference>
<dbReference type="Pfam" id="PF13673">
    <property type="entry name" value="Acetyltransf_10"/>
    <property type="match status" value="1"/>
</dbReference>
<dbReference type="RefSeq" id="WP_106208901.1">
    <property type="nucleotide sequence ID" value="NZ_PVZF01000003.1"/>
</dbReference>
<dbReference type="SUPFAM" id="SSF55729">
    <property type="entry name" value="Acyl-CoA N-acyltransferases (Nat)"/>
    <property type="match status" value="1"/>
</dbReference>
<accession>A0A2T0R6E2</accession>
<dbReference type="OrthoDB" id="9796171at2"/>
<dbReference type="GO" id="GO:0016747">
    <property type="term" value="F:acyltransferase activity, transferring groups other than amino-acyl groups"/>
    <property type="evidence" value="ECO:0007669"/>
    <property type="project" value="InterPro"/>
</dbReference>
<feature type="domain" description="N-acetyltransferase" evidence="1">
    <location>
        <begin position="9"/>
        <end position="147"/>
    </location>
</feature>
<sequence length="155" mass="16705">MSSFVVREAALADLPPAVLYALLRLRVDVFVVEQECAYPELDGRDLEPDCVHVWAESGGVPVAALRVLRDPDGRGRIGRVATAPASRGAGVAGTLVRRALELLDGDEVVLDAQAHLVDWYARFGFVAQGEEFLEDRIPHRTMVRPADVVGSSTGG</sequence>
<evidence type="ECO:0000313" key="2">
    <source>
        <dbReference type="EMBL" id="PRY16718.1"/>
    </source>
</evidence>
<dbReference type="Proteomes" id="UP000238083">
    <property type="component" value="Unassembled WGS sequence"/>
</dbReference>
<dbReference type="InterPro" id="IPR016181">
    <property type="entry name" value="Acyl_CoA_acyltransferase"/>
</dbReference>
<dbReference type="AlphaFoldDB" id="A0A2T0R6E2"/>
<dbReference type="InterPro" id="IPR000182">
    <property type="entry name" value="GNAT_dom"/>
</dbReference>
<evidence type="ECO:0000259" key="1">
    <source>
        <dbReference type="PROSITE" id="PS51186"/>
    </source>
</evidence>
<organism evidence="2 3">
    <name type="scientific">Kineococcus rhizosphaerae</name>
    <dbReference type="NCBI Taxonomy" id="559628"/>
    <lineage>
        <taxon>Bacteria</taxon>
        <taxon>Bacillati</taxon>
        <taxon>Actinomycetota</taxon>
        <taxon>Actinomycetes</taxon>
        <taxon>Kineosporiales</taxon>
        <taxon>Kineosporiaceae</taxon>
        <taxon>Kineococcus</taxon>
    </lineage>
</organism>
<evidence type="ECO:0000313" key="3">
    <source>
        <dbReference type="Proteomes" id="UP000238083"/>
    </source>
</evidence>
<comment type="caution">
    <text evidence="2">The sequence shown here is derived from an EMBL/GenBank/DDBJ whole genome shotgun (WGS) entry which is preliminary data.</text>
</comment>
<proteinExistence type="predicted"/>
<gene>
    <name evidence="2" type="ORF">CLV37_103149</name>
</gene>
<name>A0A2T0R6E2_9ACTN</name>
<protein>
    <submittedName>
        <fullName evidence="2">ElaA protein</fullName>
    </submittedName>
</protein>